<accession>A0A381XCA6</accession>
<evidence type="ECO:0000313" key="1">
    <source>
        <dbReference type="EMBL" id="SVA62141.1"/>
    </source>
</evidence>
<reference evidence="1" key="1">
    <citation type="submission" date="2018-05" db="EMBL/GenBank/DDBJ databases">
        <authorList>
            <person name="Lanie J.A."/>
            <person name="Ng W.-L."/>
            <person name="Kazmierczak K.M."/>
            <person name="Andrzejewski T.M."/>
            <person name="Davidsen T.M."/>
            <person name="Wayne K.J."/>
            <person name="Tettelin H."/>
            <person name="Glass J.I."/>
            <person name="Rusch D."/>
            <person name="Podicherti R."/>
            <person name="Tsui H.-C.T."/>
            <person name="Winkler M.E."/>
        </authorList>
    </citation>
    <scope>NUCLEOTIDE SEQUENCE</scope>
</reference>
<proteinExistence type="predicted"/>
<feature type="non-terminal residue" evidence="1">
    <location>
        <position position="38"/>
    </location>
</feature>
<sequence length="38" mass="4226">MLVKYIYKFNLDGENSMTKVAIIGAGPCGLSMLRSFEQ</sequence>
<dbReference type="EMBL" id="UINC01014594">
    <property type="protein sequence ID" value="SVA62141.1"/>
    <property type="molecule type" value="Genomic_DNA"/>
</dbReference>
<protein>
    <submittedName>
        <fullName evidence="1">Uncharacterized protein</fullName>
    </submittedName>
</protein>
<gene>
    <name evidence="1" type="ORF">METZ01_LOCUS114995</name>
</gene>
<organism evidence="1">
    <name type="scientific">marine metagenome</name>
    <dbReference type="NCBI Taxonomy" id="408172"/>
    <lineage>
        <taxon>unclassified sequences</taxon>
        <taxon>metagenomes</taxon>
        <taxon>ecological metagenomes</taxon>
    </lineage>
</organism>
<name>A0A381XCA6_9ZZZZ</name>
<dbReference type="AlphaFoldDB" id="A0A381XCA6"/>